<evidence type="ECO:0000259" key="3">
    <source>
        <dbReference type="Pfam" id="PF00496"/>
    </source>
</evidence>
<dbReference type="OrthoDB" id="9801799at2"/>
<dbReference type="SUPFAM" id="SSF53850">
    <property type="entry name" value="Periplasmic binding protein-like II"/>
    <property type="match status" value="1"/>
</dbReference>
<dbReference type="GO" id="GO:0043190">
    <property type="term" value="C:ATP-binding cassette (ABC) transporter complex"/>
    <property type="evidence" value="ECO:0007669"/>
    <property type="project" value="InterPro"/>
</dbReference>
<dbReference type="CDD" id="cd08517">
    <property type="entry name" value="PBP2_NikA_DppA_OppA_like_13"/>
    <property type="match status" value="1"/>
</dbReference>
<dbReference type="Gene3D" id="3.10.105.10">
    <property type="entry name" value="Dipeptide-binding Protein, Domain 3"/>
    <property type="match status" value="1"/>
</dbReference>
<keyword evidence="5" id="KW-1185">Reference proteome</keyword>
<dbReference type="EMBL" id="LFYT02000010">
    <property type="protein sequence ID" value="PVE42846.1"/>
    <property type="molecule type" value="Genomic_DNA"/>
</dbReference>
<reference evidence="4" key="1">
    <citation type="submission" date="2017-04" db="EMBL/GenBank/DDBJ databases">
        <title>Unexpected and diverse lifestyles within the genus Limnohabitans.</title>
        <authorList>
            <person name="Kasalicky V."/>
            <person name="Mehrshad M."/>
            <person name="Andrei S.-A."/>
            <person name="Salcher M."/>
            <person name="Kratochvilova H."/>
            <person name="Simek K."/>
            <person name="Ghai R."/>
        </authorList>
    </citation>
    <scope>NUCLEOTIDE SEQUENCE [LARGE SCALE GENOMIC DNA]</scope>
    <source>
        <strain evidence="4">II-D5</strain>
    </source>
</reference>
<dbReference type="InterPro" id="IPR006311">
    <property type="entry name" value="TAT_signal"/>
</dbReference>
<dbReference type="GO" id="GO:0015833">
    <property type="term" value="P:peptide transport"/>
    <property type="evidence" value="ECO:0007669"/>
    <property type="project" value="TreeGrafter"/>
</dbReference>
<dbReference type="RefSeq" id="WP_053174129.1">
    <property type="nucleotide sequence ID" value="NZ_LFYT02000010.1"/>
</dbReference>
<evidence type="ECO:0000313" key="5">
    <source>
        <dbReference type="Proteomes" id="UP000037507"/>
    </source>
</evidence>
<dbReference type="Pfam" id="PF00496">
    <property type="entry name" value="SBP_bac_5"/>
    <property type="match status" value="1"/>
</dbReference>
<dbReference type="AlphaFoldDB" id="A0A2T7UDS4"/>
<organism evidence="4 5">
    <name type="scientific">Limnohabitans planktonicus II-D5</name>
    <dbReference type="NCBI Taxonomy" id="1293045"/>
    <lineage>
        <taxon>Bacteria</taxon>
        <taxon>Pseudomonadati</taxon>
        <taxon>Pseudomonadota</taxon>
        <taxon>Betaproteobacteria</taxon>
        <taxon>Burkholderiales</taxon>
        <taxon>Comamonadaceae</taxon>
        <taxon>Limnohabitans</taxon>
    </lineage>
</organism>
<dbReference type="PANTHER" id="PTHR30290">
    <property type="entry name" value="PERIPLASMIC BINDING COMPONENT OF ABC TRANSPORTER"/>
    <property type="match status" value="1"/>
</dbReference>
<proteinExistence type="inferred from homology"/>
<dbReference type="STRING" id="1293045.H663_14010"/>
<dbReference type="InterPro" id="IPR000914">
    <property type="entry name" value="SBP_5_dom"/>
</dbReference>
<dbReference type="Gene3D" id="3.40.190.10">
    <property type="entry name" value="Periplasmic binding protein-like II"/>
    <property type="match status" value="1"/>
</dbReference>
<sequence>MQDLGKRDFLKLAAAGSAASIMGIPMQALAQAAKGGVVVIGTTQKPRHLNSAVQSGIATMMPSAQLFASPIRMDANWKPQPYLAERWDLSPDNRSVTLYLRKDAVFHDGKPITAEDVKFSIETIRDNHPFKTMYGPVNAVTVSDPHTAVVRLSEPHPALLLAMSTSLTPIIPKHIFGDGTDVKIHPRNTNPVGSGPFKLVEFKPGEFIVMERFDKFFMKGAPKLDRIIVREFKDSSSMMLAFERGEIDIHSELTDAGLLERAKKSPNVTVATMAPAIGPLIWLAFNTKSPKLSDKRVRQAINFALDKKYLTETLLGKVHGRSTGPIASGSPFYEPQVEKYDLNLQKAAKLLDDAGYKPGANGTRLTLDLDFIPGATEGKVIQEYAKVALAKVGIEVNVRTSPDFPTWARRISSHQFDMTVDSVWNWGDPVIGVHRTWLSSNIKPGIIWSNTQNYSNPKVDELLAAAGKEPVMAKRKAMYSQMQKIVVDECPVAFLLEFNFNMAFNAKLQNRPAGIWGLVDGITDTSVKG</sequence>
<evidence type="ECO:0000256" key="2">
    <source>
        <dbReference type="ARBA" id="ARBA00022729"/>
    </source>
</evidence>
<dbReference type="GO" id="GO:1904680">
    <property type="term" value="F:peptide transmembrane transporter activity"/>
    <property type="evidence" value="ECO:0007669"/>
    <property type="project" value="TreeGrafter"/>
</dbReference>
<dbReference type="PIRSF" id="PIRSF002741">
    <property type="entry name" value="MppA"/>
    <property type="match status" value="1"/>
</dbReference>
<dbReference type="PANTHER" id="PTHR30290:SF38">
    <property type="entry name" value="D,D-DIPEPTIDE-BINDING PERIPLASMIC PROTEIN DDPA-RELATED"/>
    <property type="match status" value="1"/>
</dbReference>
<dbReference type="Proteomes" id="UP000037507">
    <property type="component" value="Unassembled WGS sequence"/>
</dbReference>
<accession>A0A2T7UDS4</accession>
<dbReference type="InterPro" id="IPR039424">
    <property type="entry name" value="SBP_5"/>
</dbReference>
<protein>
    <submittedName>
        <fullName evidence="4">Peptide ABC transporter substrate-binding protein</fullName>
    </submittedName>
</protein>
<comment type="caution">
    <text evidence="4">The sequence shown here is derived from an EMBL/GenBank/DDBJ whole genome shotgun (WGS) entry which is preliminary data.</text>
</comment>
<comment type="similarity">
    <text evidence="1">Belongs to the bacterial solute-binding protein 5 family.</text>
</comment>
<dbReference type="PROSITE" id="PS51318">
    <property type="entry name" value="TAT"/>
    <property type="match status" value="1"/>
</dbReference>
<dbReference type="InterPro" id="IPR030678">
    <property type="entry name" value="Peptide/Ni-bd"/>
</dbReference>
<dbReference type="GO" id="GO:0030288">
    <property type="term" value="C:outer membrane-bounded periplasmic space"/>
    <property type="evidence" value="ECO:0007669"/>
    <property type="project" value="UniProtKB-ARBA"/>
</dbReference>
<gene>
    <name evidence="4" type="ORF">H663_010075</name>
</gene>
<evidence type="ECO:0000313" key="4">
    <source>
        <dbReference type="EMBL" id="PVE42846.1"/>
    </source>
</evidence>
<keyword evidence="2" id="KW-0732">Signal</keyword>
<name>A0A2T7UDS4_9BURK</name>
<evidence type="ECO:0000256" key="1">
    <source>
        <dbReference type="ARBA" id="ARBA00005695"/>
    </source>
</evidence>
<feature type="domain" description="Solute-binding protein family 5" evidence="3">
    <location>
        <begin position="78"/>
        <end position="440"/>
    </location>
</feature>